<gene>
    <name evidence="1" type="ORF">ACOLOM_LOCUS1892</name>
</gene>
<protein>
    <submittedName>
        <fullName evidence="1">15698_t:CDS:1</fullName>
    </submittedName>
</protein>
<reference evidence="1" key="1">
    <citation type="submission" date="2021-06" db="EMBL/GenBank/DDBJ databases">
        <authorList>
            <person name="Kallberg Y."/>
            <person name="Tangrot J."/>
            <person name="Rosling A."/>
        </authorList>
    </citation>
    <scope>NUCLEOTIDE SEQUENCE</scope>
    <source>
        <strain evidence="1">CL356</strain>
    </source>
</reference>
<keyword evidence="2" id="KW-1185">Reference proteome</keyword>
<sequence>MTRLPAHIEYFKQHFPADVDLVKILASLSAFKPYMISVKVFKEDRTMHLEAITYLLRNEFLVQLHAYILFMIPKYIKMGLTQGSTDDDHDVVLISPENEASDSEKKWLEGFTAKEPKETLFQKLIKYFNGKHHIDEILFREDIRSRDMGKVLNLVAGGHFNPFGKVHGAPEDEERHVGDLGNVTADDGGNVKIIITDNKISLFGANTIVGRSVVVHKDVDDMGKGGAVDSLTTGNAGARLACGVIGIAK</sequence>
<evidence type="ECO:0000313" key="1">
    <source>
        <dbReference type="EMBL" id="CAG8478467.1"/>
    </source>
</evidence>
<name>A0ACA9KK59_9GLOM</name>
<dbReference type="EMBL" id="CAJVPT010002290">
    <property type="protein sequence ID" value="CAG8478467.1"/>
    <property type="molecule type" value="Genomic_DNA"/>
</dbReference>
<evidence type="ECO:0000313" key="2">
    <source>
        <dbReference type="Proteomes" id="UP000789525"/>
    </source>
</evidence>
<organism evidence="1 2">
    <name type="scientific">Acaulospora colombiana</name>
    <dbReference type="NCBI Taxonomy" id="27376"/>
    <lineage>
        <taxon>Eukaryota</taxon>
        <taxon>Fungi</taxon>
        <taxon>Fungi incertae sedis</taxon>
        <taxon>Mucoromycota</taxon>
        <taxon>Glomeromycotina</taxon>
        <taxon>Glomeromycetes</taxon>
        <taxon>Diversisporales</taxon>
        <taxon>Acaulosporaceae</taxon>
        <taxon>Acaulospora</taxon>
    </lineage>
</organism>
<comment type="caution">
    <text evidence="1">The sequence shown here is derived from an EMBL/GenBank/DDBJ whole genome shotgun (WGS) entry which is preliminary data.</text>
</comment>
<proteinExistence type="predicted"/>
<accession>A0ACA9KK59</accession>
<dbReference type="Proteomes" id="UP000789525">
    <property type="component" value="Unassembled WGS sequence"/>
</dbReference>